<dbReference type="Pfam" id="PF00026">
    <property type="entry name" value="Asp"/>
    <property type="match status" value="1"/>
</dbReference>
<name>A0A7J6KYN7_PEROL</name>
<protein>
    <recommendedName>
        <fullName evidence="1">Peptidase A1 domain-containing protein</fullName>
    </recommendedName>
</protein>
<gene>
    <name evidence="3" type="ORF">FOL46_009939</name>
    <name evidence="2" type="ORF">FOZ61_010977</name>
</gene>
<dbReference type="Proteomes" id="UP000572268">
    <property type="component" value="Unassembled WGS sequence"/>
</dbReference>
<accession>A0A7J6KYN7</accession>
<feature type="non-terminal residue" evidence="3">
    <location>
        <position position="251"/>
    </location>
</feature>
<dbReference type="EMBL" id="JABAHT010000956">
    <property type="protein sequence ID" value="KAF4650846.1"/>
    <property type="molecule type" value="Genomic_DNA"/>
</dbReference>
<comment type="caution">
    <text evidence="3">The sequence shown here is derived from an EMBL/GenBank/DDBJ whole genome shotgun (WGS) entry which is preliminary data.</text>
</comment>
<dbReference type="Proteomes" id="UP000570595">
    <property type="component" value="Unassembled WGS sequence"/>
</dbReference>
<dbReference type="AlphaFoldDB" id="A0A7J6KYN7"/>
<dbReference type="InterPro" id="IPR021109">
    <property type="entry name" value="Peptidase_aspartic_dom_sf"/>
</dbReference>
<evidence type="ECO:0000313" key="3">
    <source>
        <dbReference type="EMBL" id="KAF4652014.1"/>
    </source>
</evidence>
<evidence type="ECO:0000259" key="1">
    <source>
        <dbReference type="PROSITE" id="PS51767"/>
    </source>
</evidence>
<dbReference type="SUPFAM" id="SSF50630">
    <property type="entry name" value="Acid proteases"/>
    <property type="match status" value="1"/>
</dbReference>
<proteinExistence type="predicted"/>
<evidence type="ECO:0000313" key="4">
    <source>
        <dbReference type="Proteomes" id="UP000570595"/>
    </source>
</evidence>
<evidence type="ECO:0000313" key="5">
    <source>
        <dbReference type="Proteomes" id="UP000572268"/>
    </source>
</evidence>
<dbReference type="PROSITE" id="PS51767">
    <property type="entry name" value="PEPTIDASE_A1"/>
    <property type="match status" value="1"/>
</dbReference>
<sequence>MRGTFALALRVGIWVFSGAYGQVLRVNTAYSFLPRYGYALTGGLLVDNQQIWAQIGTGSSALFFTWAEWYDGLTYPGASSLLSTGAYACPHCTVGPITDLKFEDGTEVHIFPHSGNLGFGPMSVDGITFGLVNFQDPPPDVLTPVHSIGLGRVVTPGYHSLMDQLQGEVTSKTFALYLRSLPHSIPTQGELLLGAGDPTLYKAPLTYVPLTSQQKYLVTLGGRGFSAMLYAQGKVTIHLYVFSSVRIDICT</sequence>
<dbReference type="EMBL" id="JABANN010000967">
    <property type="protein sequence ID" value="KAF4652014.1"/>
    <property type="molecule type" value="Genomic_DNA"/>
</dbReference>
<organism evidence="3 5">
    <name type="scientific">Perkinsus olseni</name>
    <name type="common">Perkinsus atlanticus</name>
    <dbReference type="NCBI Taxonomy" id="32597"/>
    <lineage>
        <taxon>Eukaryota</taxon>
        <taxon>Sar</taxon>
        <taxon>Alveolata</taxon>
        <taxon>Perkinsozoa</taxon>
        <taxon>Perkinsea</taxon>
        <taxon>Perkinsida</taxon>
        <taxon>Perkinsidae</taxon>
        <taxon>Perkinsus</taxon>
    </lineage>
</organism>
<dbReference type="OrthoDB" id="15189at2759"/>
<dbReference type="Gene3D" id="2.40.70.10">
    <property type="entry name" value="Acid Proteases"/>
    <property type="match status" value="1"/>
</dbReference>
<feature type="domain" description="Peptidase A1" evidence="1">
    <location>
        <begin position="38"/>
        <end position="251"/>
    </location>
</feature>
<dbReference type="InterPro" id="IPR033121">
    <property type="entry name" value="PEPTIDASE_A1"/>
</dbReference>
<reference evidence="4 5" key="1">
    <citation type="submission" date="2020-04" db="EMBL/GenBank/DDBJ databases">
        <title>Perkinsus olseni comparative genomics.</title>
        <authorList>
            <person name="Bogema D.R."/>
        </authorList>
    </citation>
    <scope>NUCLEOTIDE SEQUENCE [LARGE SCALE GENOMIC DNA]</scope>
    <source>
        <strain evidence="2">ATCC PRA-179</strain>
        <strain evidence="3">ATCC PRA-31</strain>
    </source>
</reference>
<evidence type="ECO:0000313" key="2">
    <source>
        <dbReference type="EMBL" id="KAF4650846.1"/>
    </source>
</evidence>